<organism evidence="1">
    <name type="scientific">uncultured Caudovirales phage</name>
    <dbReference type="NCBI Taxonomy" id="2100421"/>
    <lineage>
        <taxon>Viruses</taxon>
        <taxon>Duplodnaviria</taxon>
        <taxon>Heunggongvirae</taxon>
        <taxon>Uroviricota</taxon>
        <taxon>Caudoviricetes</taxon>
        <taxon>Peduoviridae</taxon>
        <taxon>Maltschvirus</taxon>
        <taxon>Maltschvirus maltsch</taxon>
    </lineage>
</organism>
<sequence length="86" mass="9519">MDEPKNDIFEDAWTHHLGKVEVDGKEYDVEMGSDYGVRFANPTLHDAEGNIINPKCSCGNDATTLVMGLSAVVYFCNECAFEKGEK</sequence>
<evidence type="ECO:0000313" key="1">
    <source>
        <dbReference type="EMBL" id="CAB4166385.1"/>
    </source>
</evidence>
<dbReference type="EMBL" id="LR796795">
    <property type="protein sequence ID" value="CAB4166385.1"/>
    <property type="molecule type" value="Genomic_DNA"/>
</dbReference>
<gene>
    <name evidence="1" type="ORF">UFOVP844_26</name>
</gene>
<accession>A0A6J5PBA5</accession>
<name>A0A6J5PBA5_9CAUD</name>
<proteinExistence type="predicted"/>
<protein>
    <submittedName>
        <fullName evidence="1">Uncharacterized protein</fullName>
    </submittedName>
</protein>
<reference evidence="1" key="1">
    <citation type="submission" date="2020-04" db="EMBL/GenBank/DDBJ databases">
        <authorList>
            <person name="Chiriac C."/>
            <person name="Salcher M."/>
            <person name="Ghai R."/>
            <person name="Kavagutti S V."/>
        </authorList>
    </citation>
    <scope>NUCLEOTIDE SEQUENCE</scope>
</reference>